<reference evidence="1" key="1">
    <citation type="submission" date="2020-05" db="EMBL/GenBank/DDBJ databases">
        <authorList>
            <person name="Chiriac C."/>
            <person name="Salcher M."/>
            <person name="Ghai R."/>
            <person name="Kavagutti S V."/>
        </authorList>
    </citation>
    <scope>NUCLEOTIDE SEQUENCE</scope>
</reference>
<dbReference type="AlphaFoldDB" id="A0A6J6FUR1"/>
<protein>
    <submittedName>
        <fullName evidence="1">Unannotated protein</fullName>
    </submittedName>
</protein>
<proteinExistence type="predicted"/>
<accession>A0A6J6FUR1</accession>
<evidence type="ECO:0000313" key="1">
    <source>
        <dbReference type="EMBL" id="CAB4591429.1"/>
    </source>
</evidence>
<gene>
    <name evidence="1" type="ORF">UFOPK1776_00637</name>
</gene>
<sequence length="143" mass="15274">MVSNSARPAYSGAYIFTICGEKITPNTVSKNKKVIVNVNNLEIKALPPSESLNDLTICGTKTAVNAPPISRLYKMLGIVFATLYVSPNMAVPSKATISKLRINPVILDTTVPAAITVVARNNCPSDIFSPPYPAPTLYHGGNK</sequence>
<organism evidence="1">
    <name type="scientific">freshwater metagenome</name>
    <dbReference type="NCBI Taxonomy" id="449393"/>
    <lineage>
        <taxon>unclassified sequences</taxon>
        <taxon>metagenomes</taxon>
        <taxon>ecological metagenomes</taxon>
    </lineage>
</organism>
<name>A0A6J6FUR1_9ZZZZ</name>
<dbReference type="EMBL" id="CAEZUC010000086">
    <property type="protein sequence ID" value="CAB4591429.1"/>
    <property type="molecule type" value="Genomic_DNA"/>
</dbReference>